<reference evidence="2" key="1">
    <citation type="submission" date="2020-10" db="EMBL/GenBank/DDBJ databases">
        <authorList>
            <person name="Gilroy R."/>
        </authorList>
    </citation>
    <scope>NUCLEOTIDE SEQUENCE</scope>
    <source>
        <strain evidence="2">CHK193-30670</strain>
    </source>
</reference>
<dbReference type="InterPro" id="IPR018873">
    <property type="entry name" value="KilA-N_DNA-bd_domain"/>
</dbReference>
<dbReference type="Pfam" id="PF10543">
    <property type="entry name" value="ORF6N"/>
    <property type="match status" value="1"/>
</dbReference>
<evidence type="ECO:0000313" key="3">
    <source>
        <dbReference type="Proteomes" id="UP000824074"/>
    </source>
</evidence>
<protein>
    <submittedName>
        <fullName evidence="2">ORF6N domain-containing protein</fullName>
    </submittedName>
</protein>
<dbReference type="EMBL" id="DVMT01000004">
    <property type="protein sequence ID" value="HIU39721.1"/>
    <property type="molecule type" value="Genomic_DNA"/>
</dbReference>
<organism evidence="2 3">
    <name type="scientific">Candidatus Aphodocola excrementigallinarum</name>
    <dbReference type="NCBI Taxonomy" id="2840670"/>
    <lineage>
        <taxon>Bacteria</taxon>
        <taxon>Bacillati</taxon>
        <taxon>Bacillota</taxon>
        <taxon>Bacilli</taxon>
        <taxon>Candidatus Aphodocola</taxon>
    </lineage>
</organism>
<reference evidence="2" key="2">
    <citation type="journal article" date="2021" name="PeerJ">
        <title>Extensive microbial diversity within the chicken gut microbiome revealed by metagenomics and culture.</title>
        <authorList>
            <person name="Gilroy R."/>
            <person name="Ravi A."/>
            <person name="Getino M."/>
            <person name="Pursley I."/>
            <person name="Horton D.L."/>
            <person name="Alikhan N.F."/>
            <person name="Baker D."/>
            <person name="Gharbi K."/>
            <person name="Hall N."/>
            <person name="Watson M."/>
            <person name="Adriaenssens E.M."/>
            <person name="Foster-Nyarko E."/>
            <person name="Jarju S."/>
            <person name="Secka A."/>
            <person name="Antonio M."/>
            <person name="Oren A."/>
            <person name="Chaudhuri R.R."/>
            <person name="La Ragione R."/>
            <person name="Hildebrand F."/>
            <person name="Pallen M.J."/>
        </authorList>
    </citation>
    <scope>NUCLEOTIDE SEQUENCE</scope>
    <source>
        <strain evidence="2">CHK193-30670</strain>
    </source>
</reference>
<accession>A0A9D1IN93</accession>
<name>A0A9D1IN93_9FIRM</name>
<dbReference type="AlphaFoldDB" id="A0A9D1IN93"/>
<comment type="caution">
    <text evidence="2">The sequence shown here is derived from an EMBL/GenBank/DDBJ whole genome shotgun (WGS) entry which is preliminary data.</text>
</comment>
<feature type="domain" description="KilA-N DNA-binding" evidence="1">
    <location>
        <begin position="13"/>
        <end position="101"/>
    </location>
</feature>
<evidence type="ECO:0000259" key="1">
    <source>
        <dbReference type="Pfam" id="PF10543"/>
    </source>
</evidence>
<dbReference type="SUPFAM" id="SSF56024">
    <property type="entry name" value="Phospholipase D/nuclease"/>
    <property type="match status" value="1"/>
</dbReference>
<proteinExistence type="predicted"/>
<evidence type="ECO:0000313" key="2">
    <source>
        <dbReference type="EMBL" id="HIU39721.1"/>
    </source>
</evidence>
<sequence length="303" mass="35440">MNELKENTDIKNLIYEVRGKQVILDSDLAVLYGCKNGTKEINQAVKNNPLKFPERYCFKLDDEESKSFLVKNFDQKIETRGGKFKNPTVFTEQGIYMLATILKTKVATEATIKIMDTFVKMRRLINENKDIFKRVIKIENKTDYIESALKKHDNKIEELFDKFERKEDLKSKLFFDGEIYDAYELIIGIIKSANKSIIIIDNYIDYSILKYLSKKKKDVRILLITSNKSKLDQFDIEKYNAQYNLLSVKYTNIFHDRFIIIDNKDLYHLGTSLNYIGSKVFAINKIDDDVILSSLLNKINDII</sequence>
<gene>
    <name evidence="2" type="ORF">IAB68_00255</name>
</gene>
<dbReference type="Proteomes" id="UP000824074">
    <property type="component" value="Unassembled WGS sequence"/>
</dbReference>